<evidence type="ECO:0000256" key="1">
    <source>
        <dbReference type="SAM" id="Phobius"/>
    </source>
</evidence>
<accession>A0A1G9FM77</accession>
<keyword evidence="1" id="KW-0472">Membrane</keyword>
<dbReference type="OrthoDB" id="8477132at2"/>
<dbReference type="AlphaFoldDB" id="A0A1G9FM77"/>
<evidence type="ECO:0000313" key="2">
    <source>
        <dbReference type="EMBL" id="SDK89481.1"/>
    </source>
</evidence>
<dbReference type="RefSeq" id="WP_092986433.1">
    <property type="nucleotide sequence ID" value="NZ_FNFY01000013.1"/>
</dbReference>
<dbReference type="Proteomes" id="UP000199008">
    <property type="component" value="Unassembled WGS sequence"/>
</dbReference>
<keyword evidence="1" id="KW-1133">Transmembrane helix</keyword>
<evidence type="ECO:0000313" key="3">
    <source>
        <dbReference type="Proteomes" id="UP000199008"/>
    </source>
</evidence>
<proteinExistence type="predicted"/>
<feature type="transmembrane region" description="Helical" evidence="1">
    <location>
        <begin position="312"/>
        <end position="336"/>
    </location>
</feature>
<feature type="transmembrane region" description="Helical" evidence="1">
    <location>
        <begin position="229"/>
        <end position="250"/>
    </location>
</feature>
<organism evidence="2 3">
    <name type="scientific">Lacicoccus qingdaonensis</name>
    <dbReference type="NCBI Taxonomy" id="576118"/>
    <lineage>
        <taxon>Bacteria</taxon>
        <taxon>Bacillati</taxon>
        <taxon>Bacillota</taxon>
        <taxon>Bacilli</taxon>
        <taxon>Bacillales</taxon>
        <taxon>Salinicoccaceae</taxon>
        <taxon>Lacicoccus</taxon>
    </lineage>
</organism>
<name>A0A1G9FM77_9BACL</name>
<feature type="transmembrane region" description="Helical" evidence="1">
    <location>
        <begin position="270"/>
        <end position="292"/>
    </location>
</feature>
<reference evidence="3" key="1">
    <citation type="submission" date="2016-10" db="EMBL/GenBank/DDBJ databases">
        <authorList>
            <person name="Varghese N."/>
            <person name="Submissions S."/>
        </authorList>
    </citation>
    <scope>NUCLEOTIDE SEQUENCE [LARGE SCALE GENOMIC DNA]</scope>
    <source>
        <strain evidence="3">CGMCC 1.8895</strain>
    </source>
</reference>
<dbReference type="EMBL" id="FNFY01000013">
    <property type="protein sequence ID" value="SDK89481.1"/>
    <property type="molecule type" value="Genomic_DNA"/>
</dbReference>
<keyword evidence="1" id="KW-0812">Transmembrane</keyword>
<sequence>METKYVGIVAAPGTPDILAKQIRKELPEALNERVDPDIEWEVGTYVDPLTGYAEQVEELYEKTDEYREKYGWDHIIFITDLPIYRNGNIVAVDINNGTDIGLISLPAYGWPPIKKSTVNTIVSIIQNIRHNGDKMLLKDEFNSYLKTSKIYYEDGYFEETDAAYSVYYMKDGWRGRFRLISGMSWANNPFNMMRSLSNVVALAFATGTFSMIFSTMWNLSNVFPTGRLLAISLMAIIAMALWIIISHNLWEPLKGKRNRHILRLYNGATLMTLFLSVLVYFGILFVMFFTGAVVLLPPDYVVQHIIPDEIGIMFYIEVAWFATSLTTIVAAIGTGVQDKNLIRKSTYGYRQRYREQYRDAGEEA</sequence>
<dbReference type="STRING" id="576118.SAMN05216216_11311"/>
<evidence type="ECO:0008006" key="4">
    <source>
        <dbReference type="Google" id="ProtNLM"/>
    </source>
</evidence>
<feature type="transmembrane region" description="Helical" evidence="1">
    <location>
        <begin position="199"/>
        <end position="217"/>
    </location>
</feature>
<protein>
    <recommendedName>
        <fullName evidence="4">5,10-methylene-tetrahydrofolate dehydrogenase</fullName>
    </recommendedName>
</protein>
<gene>
    <name evidence="2" type="ORF">SAMN05216216_11311</name>
</gene>
<keyword evidence="3" id="KW-1185">Reference proteome</keyword>